<gene>
    <name evidence="2" type="ORF">Pan44_12220</name>
</gene>
<sequence length="198" mass="21172">MKSSLQGCLAIALCVASCGCGGAQARAWRGPRLRAGYPGANSSIYTPPVEPPREPAPVFEQPQDQIAPPVRPGDLEPAPTPAIRLEAELPAPPSESEESVQFMLPVPPSRMPNALDPVDSRPLLEQSSAERPIRRDSGEMLGEGKIASAMRGHSTYTASHAGRSAVRLMRIESDTFEQAPMGMMQVEYVPLLAPVPPL</sequence>
<dbReference type="Proteomes" id="UP000315700">
    <property type="component" value="Chromosome"/>
</dbReference>
<protein>
    <submittedName>
        <fullName evidence="2">Uncharacterized protein</fullName>
    </submittedName>
</protein>
<reference evidence="2 3" key="1">
    <citation type="submission" date="2019-02" db="EMBL/GenBank/DDBJ databases">
        <title>Deep-cultivation of Planctomycetes and their phenomic and genomic characterization uncovers novel biology.</title>
        <authorList>
            <person name="Wiegand S."/>
            <person name="Jogler M."/>
            <person name="Boedeker C."/>
            <person name="Pinto D."/>
            <person name="Vollmers J."/>
            <person name="Rivas-Marin E."/>
            <person name="Kohn T."/>
            <person name="Peeters S.H."/>
            <person name="Heuer A."/>
            <person name="Rast P."/>
            <person name="Oberbeckmann S."/>
            <person name="Bunk B."/>
            <person name="Jeske O."/>
            <person name="Meyerdierks A."/>
            <person name="Storesund J.E."/>
            <person name="Kallscheuer N."/>
            <person name="Luecker S."/>
            <person name="Lage O.M."/>
            <person name="Pohl T."/>
            <person name="Merkel B.J."/>
            <person name="Hornburger P."/>
            <person name="Mueller R.-W."/>
            <person name="Bruemmer F."/>
            <person name="Labrenz M."/>
            <person name="Spormann A.M."/>
            <person name="Op den Camp H."/>
            <person name="Overmann J."/>
            <person name="Amann R."/>
            <person name="Jetten M.S.M."/>
            <person name="Mascher T."/>
            <person name="Medema M.H."/>
            <person name="Devos D.P."/>
            <person name="Kaster A.-K."/>
            <person name="Ovreas L."/>
            <person name="Rohde M."/>
            <person name="Galperin M.Y."/>
            <person name="Jogler C."/>
        </authorList>
    </citation>
    <scope>NUCLEOTIDE SEQUENCE [LARGE SCALE GENOMIC DNA]</scope>
    <source>
        <strain evidence="2 3">Pan44</strain>
    </source>
</reference>
<dbReference type="RefSeq" id="WP_145028225.1">
    <property type="nucleotide sequence ID" value="NZ_CP036271.1"/>
</dbReference>
<dbReference type="EMBL" id="CP036271">
    <property type="protein sequence ID" value="QDT53206.1"/>
    <property type="molecule type" value="Genomic_DNA"/>
</dbReference>
<dbReference type="KEGG" id="ccos:Pan44_12220"/>
<evidence type="ECO:0000313" key="2">
    <source>
        <dbReference type="EMBL" id="QDT53206.1"/>
    </source>
</evidence>
<proteinExistence type="predicted"/>
<evidence type="ECO:0000313" key="3">
    <source>
        <dbReference type="Proteomes" id="UP000315700"/>
    </source>
</evidence>
<accession>A0A517SAU2</accession>
<dbReference type="AlphaFoldDB" id="A0A517SAU2"/>
<evidence type="ECO:0000256" key="1">
    <source>
        <dbReference type="SAM" id="MobiDB-lite"/>
    </source>
</evidence>
<organism evidence="2 3">
    <name type="scientific">Caulifigura coniformis</name>
    <dbReference type="NCBI Taxonomy" id="2527983"/>
    <lineage>
        <taxon>Bacteria</taxon>
        <taxon>Pseudomonadati</taxon>
        <taxon>Planctomycetota</taxon>
        <taxon>Planctomycetia</taxon>
        <taxon>Planctomycetales</taxon>
        <taxon>Planctomycetaceae</taxon>
        <taxon>Caulifigura</taxon>
    </lineage>
</organism>
<name>A0A517SAU2_9PLAN</name>
<keyword evidence="3" id="KW-1185">Reference proteome</keyword>
<dbReference type="PROSITE" id="PS51257">
    <property type="entry name" value="PROKAR_LIPOPROTEIN"/>
    <property type="match status" value="1"/>
</dbReference>
<feature type="region of interest" description="Disordered" evidence="1">
    <location>
        <begin position="107"/>
        <end position="140"/>
    </location>
</feature>
<feature type="region of interest" description="Disordered" evidence="1">
    <location>
        <begin position="37"/>
        <end position="79"/>
    </location>
</feature>
<dbReference type="InParanoid" id="A0A517SAU2"/>